<feature type="compositionally biased region" description="Basic and acidic residues" evidence="1">
    <location>
        <begin position="189"/>
        <end position="237"/>
    </location>
</feature>
<dbReference type="EMBL" id="JBAMIC010000012">
    <property type="protein sequence ID" value="KAK7099326.1"/>
    <property type="molecule type" value="Genomic_DNA"/>
</dbReference>
<evidence type="ECO:0000313" key="3">
    <source>
        <dbReference type="Proteomes" id="UP001374579"/>
    </source>
</evidence>
<accession>A0AAN9B4U8</accession>
<proteinExistence type="predicted"/>
<evidence type="ECO:0000313" key="2">
    <source>
        <dbReference type="EMBL" id="KAK7099326.1"/>
    </source>
</evidence>
<dbReference type="Proteomes" id="UP001374579">
    <property type="component" value="Unassembled WGS sequence"/>
</dbReference>
<dbReference type="AlphaFoldDB" id="A0AAN9B4U8"/>
<gene>
    <name evidence="2" type="ORF">V1264_003477</name>
</gene>
<feature type="compositionally biased region" description="Basic and acidic residues" evidence="1">
    <location>
        <begin position="161"/>
        <end position="180"/>
    </location>
</feature>
<feature type="region of interest" description="Disordered" evidence="1">
    <location>
        <begin position="313"/>
        <end position="336"/>
    </location>
</feature>
<keyword evidence="3" id="KW-1185">Reference proteome</keyword>
<reference evidence="2 3" key="1">
    <citation type="submission" date="2024-02" db="EMBL/GenBank/DDBJ databases">
        <title>Chromosome-scale genome assembly of the rough periwinkle Littorina saxatilis.</title>
        <authorList>
            <person name="De Jode A."/>
            <person name="Faria R."/>
            <person name="Formenti G."/>
            <person name="Sims Y."/>
            <person name="Smith T.P."/>
            <person name="Tracey A."/>
            <person name="Wood J.M.D."/>
            <person name="Zagrodzka Z.B."/>
            <person name="Johannesson K."/>
            <person name="Butlin R.K."/>
            <person name="Leder E.H."/>
        </authorList>
    </citation>
    <scope>NUCLEOTIDE SEQUENCE [LARGE SCALE GENOMIC DNA]</scope>
    <source>
        <strain evidence="2">Snail1</strain>
        <tissue evidence="2">Muscle</tissue>
    </source>
</reference>
<organism evidence="2 3">
    <name type="scientific">Littorina saxatilis</name>
    <dbReference type="NCBI Taxonomy" id="31220"/>
    <lineage>
        <taxon>Eukaryota</taxon>
        <taxon>Metazoa</taxon>
        <taxon>Spiralia</taxon>
        <taxon>Lophotrochozoa</taxon>
        <taxon>Mollusca</taxon>
        <taxon>Gastropoda</taxon>
        <taxon>Caenogastropoda</taxon>
        <taxon>Littorinimorpha</taxon>
        <taxon>Littorinoidea</taxon>
        <taxon>Littorinidae</taxon>
        <taxon>Littorina</taxon>
    </lineage>
</organism>
<sequence>MVDVLLDVSDELCQKWASSALVEAVLEAIHQIGYHDSEELQPFMHVFQLLSTSQQGVQALVENAESVLEPLLHHLSYVCDYEIVSVEDHLPCLCSVISIIHVLITSDTSVADKLSSKSTLLGQMLKILDGVFHASSHYGNALGIPDPARTGAARQDSTEDETTRSVDRRSMDRQHSEEQPHVSASRADSSSRKEGGGGESSKKEGEEDGRAERRGGDGDGEKKKAGEGEGEGEDAHASEKQQLRILFELLQAFFLDFVDTLKLYENPPQTESSNKDKTTNPPLFLPILSFLDRRRRPFLGYLVHTLVHTLPVSASSDSVPQDGHTAKTPASSGVSERGKAAVMHLRRLCEKFKLTRAVRLLNEAMEDVS</sequence>
<feature type="region of interest" description="Disordered" evidence="1">
    <location>
        <begin position="141"/>
        <end position="237"/>
    </location>
</feature>
<comment type="caution">
    <text evidence="2">The sequence shown here is derived from an EMBL/GenBank/DDBJ whole genome shotgun (WGS) entry which is preliminary data.</text>
</comment>
<evidence type="ECO:0000256" key="1">
    <source>
        <dbReference type="SAM" id="MobiDB-lite"/>
    </source>
</evidence>
<protein>
    <submittedName>
        <fullName evidence="2">Uncharacterized protein</fullName>
    </submittedName>
</protein>
<name>A0AAN9B4U8_9CAEN</name>